<dbReference type="GO" id="GO:0005524">
    <property type="term" value="F:ATP binding"/>
    <property type="evidence" value="ECO:0007669"/>
    <property type="project" value="UniProtKB-KW"/>
</dbReference>
<sequence>MVVSIGLKIRTALNEVIAVNEVAVQAKGLVKSFGKKRTVDGVDLSIQAGTVYGFLGPNGAGKTTTIRMLSTLLRPDEGQASIFGHDLISETDAIRKCISLTGQYTSIDEDLTGFENLVPISRLMGFSRKQAKVRADELLVLRELVYTDITVNHFSLGQPSLDEVFLTLTSQKAIKEK</sequence>
<dbReference type="InterPro" id="IPR050763">
    <property type="entry name" value="ABC_transporter_ATP-binding"/>
</dbReference>
<keyword evidence="1" id="KW-0813">Transport</keyword>
<comment type="caution">
    <text evidence="5">The sequence shown here is derived from an EMBL/GenBank/DDBJ whole genome shotgun (WGS) entry which is preliminary data.</text>
</comment>
<proteinExistence type="predicted"/>
<dbReference type="Pfam" id="PF00005">
    <property type="entry name" value="ABC_tran"/>
    <property type="match status" value="1"/>
</dbReference>
<dbReference type="PANTHER" id="PTHR42711:SF19">
    <property type="entry name" value="DOXORUBICIN RESISTANCE ATP-BINDING PROTEIN DRRA"/>
    <property type="match status" value="1"/>
</dbReference>
<dbReference type="Proteomes" id="UP000241639">
    <property type="component" value="Unassembled WGS sequence"/>
</dbReference>
<dbReference type="InterPro" id="IPR003439">
    <property type="entry name" value="ABC_transporter-like_ATP-bd"/>
</dbReference>
<dbReference type="OrthoDB" id="9801987at2"/>
<dbReference type="EMBL" id="PZZP01000001">
    <property type="protein sequence ID" value="PTM58732.1"/>
    <property type="molecule type" value="Genomic_DNA"/>
</dbReference>
<keyword evidence="2" id="KW-0547">Nucleotide-binding</keyword>
<gene>
    <name evidence="5" type="ORF">C8J48_1322</name>
</gene>
<name>A0A2T4ZA15_9BACL</name>
<evidence type="ECO:0000256" key="1">
    <source>
        <dbReference type="ARBA" id="ARBA00022448"/>
    </source>
</evidence>
<evidence type="ECO:0000256" key="2">
    <source>
        <dbReference type="ARBA" id="ARBA00022741"/>
    </source>
</evidence>
<dbReference type="AlphaFoldDB" id="A0A2T4ZA15"/>
<dbReference type="Gene3D" id="3.40.50.300">
    <property type="entry name" value="P-loop containing nucleotide triphosphate hydrolases"/>
    <property type="match status" value="1"/>
</dbReference>
<keyword evidence="6" id="KW-1185">Reference proteome</keyword>
<protein>
    <submittedName>
        <fullName evidence="5">ABC transporter family protein</fullName>
    </submittedName>
</protein>
<dbReference type="InterPro" id="IPR027417">
    <property type="entry name" value="P-loop_NTPase"/>
</dbReference>
<dbReference type="GO" id="GO:0016887">
    <property type="term" value="F:ATP hydrolysis activity"/>
    <property type="evidence" value="ECO:0007669"/>
    <property type="project" value="InterPro"/>
</dbReference>
<dbReference type="RefSeq" id="WP_107725494.1">
    <property type="nucleotide sequence ID" value="NZ_PZZP01000001.1"/>
</dbReference>
<evidence type="ECO:0000256" key="3">
    <source>
        <dbReference type="ARBA" id="ARBA00022840"/>
    </source>
</evidence>
<feature type="domain" description="ABC transporter" evidence="4">
    <location>
        <begin position="40"/>
        <end position="159"/>
    </location>
</feature>
<accession>A0A2T4ZA15</accession>
<keyword evidence="3" id="KW-0067">ATP-binding</keyword>
<dbReference type="SUPFAM" id="SSF52540">
    <property type="entry name" value="P-loop containing nucleoside triphosphate hydrolases"/>
    <property type="match status" value="1"/>
</dbReference>
<dbReference type="PANTHER" id="PTHR42711">
    <property type="entry name" value="ABC TRANSPORTER ATP-BINDING PROTEIN"/>
    <property type="match status" value="1"/>
</dbReference>
<evidence type="ECO:0000313" key="6">
    <source>
        <dbReference type="Proteomes" id="UP000241639"/>
    </source>
</evidence>
<evidence type="ECO:0000259" key="4">
    <source>
        <dbReference type="Pfam" id="PF00005"/>
    </source>
</evidence>
<reference evidence="5 6" key="1">
    <citation type="submission" date="2018-04" db="EMBL/GenBank/DDBJ databases">
        <title>Genomic Encyclopedia of Archaeal and Bacterial Type Strains, Phase II (KMG-II): from individual species to whole genera.</title>
        <authorList>
            <person name="Goeker M."/>
        </authorList>
    </citation>
    <scope>NUCLEOTIDE SEQUENCE [LARGE SCALE GENOMIC DNA]</scope>
    <source>
        <strain evidence="5 6">DSM 45169</strain>
    </source>
</reference>
<organism evidence="5 6">
    <name type="scientific">Desmospora activa DSM 45169</name>
    <dbReference type="NCBI Taxonomy" id="1121389"/>
    <lineage>
        <taxon>Bacteria</taxon>
        <taxon>Bacillati</taxon>
        <taxon>Bacillota</taxon>
        <taxon>Bacilli</taxon>
        <taxon>Bacillales</taxon>
        <taxon>Thermoactinomycetaceae</taxon>
        <taxon>Desmospora</taxon>
    </lineage>
</organism>
<evidence type="ECO:0000313" key="5">
    <source>
        <dbReference type="EMBL" id="PTM58732.1"/>
    </source>
</evidence>